<dbReference type="RefSeq" id="WP_039801678.1">
    <property type="nucleotide sequence ID" value="NZ_CP010415.1"/>
</dbReference>
<keyword evidence="3" id="KW-1185">Reference proteome</keyword>
<keyword evidence="1" id="KW-0732">Signal</keyword>
<name>A0A0C4WLQ7_9GAMM</name>
<dbReference type="STRING" id="1328314.Achr_5710"/>
<accession>A0A0C4WLQ7</accession>
<protein>
    <recommendedName>
        <fullName evidence="4">Lipoprotein</fullName>
    </recommendedName>
</protein>
<evidence type="ECO:0000313" key="2">
    <source>
        <dbReference type="EMBL" id="AJE20070.1"/>
    </source>
</evidence>
<evidence type="ECO:0000313" key="3">
    <source>
        <dbReference type="Proteomes" id="UP000068210"/>
    </source>
</evidence>
<dbReference type="EMBL" id="CP010415">
    <property type="protein sequence ID" value="AJE20070.1"/>
    <property type="molecule type" value="Genomic_DNA"/>
</dbReference>
<dbReference type="AlphaFoldDB" id="A0A0C4WLQ7"/>
<sequence>MRPLSLTVLLLACAGTLPAVAGEWPSGAREAFIRDCMVGAMARHKEGPARHYCECSADRVAAEFSSAELRQLQGADQVPAPMQERLLATSSNCLSQLNPAQ</sequence>
<dbReference type="GeneID" id="61929618"/>
<evidence type="ECO:0008006" key="4">
    <source>
        <dbReference type="Google" id="ProtNLM"/>
    </source>
</evidence>
<feature type="signal peptide" evidence="1">
    <location>
        <begin position="1"/>
        <end position="21"/>
    </location>
</feature>
<dbReference type="KEGG" id="acx:Achr_5710"/>
<gene>
    <name evidence="2" type="ORF">Achr_5710</name>
</gene>
<dbReference type="HOGENOM" id="CLU_153225_1_0_6"/>
<evidence type="ECO:0000256" key="1">
    <source>
        <dbReference type="SAM" id="SignalP"/>
    </source>
</evidence>
<reference evidence="2 3" key="1">
    <citation type="journal article" date="2015" name="PLoS ONE">
        <title>Azotobacter Genomes: The Genome of Azotobacter chroococcum NCIMB 8003 (ATCC 4412).</title>
        <authorList>
            <person name="Robson R.L."/>
            <person name="Jones R."/>
            <person name="Robson R.M."/>
            <person name="Schwartz A."/>
            <person name="Richardson T.H."/>
        </authorList>
    </citation>
    <scope>NUCLEOTIDE SEQUENCE [LARGE SCALE GENOMIC DNA]</scope>
    <source>
        <strain evidence="2 3">NCIMB 8003</strain>
    </source>
</reference>
<feature type="chain" id="PRO_5002181211" description="Lipoprotein" evidence="1">
    <location>
        <begin position="22"/>
        <end position="101"/>
    </location>
</feature>
<organism evidence="2 3">
    <name type="scientific">Azotobacter chroococcum NCIMB 8003</name>
    <dbReference type="NCBI Taxonomy" id="1328314"/>
    <lineage>
        <taxon>Bacteria</taxon>
        <taxon>Pseudomonadati</taxon>
        <taxon>Pseudomonadota</taxon>
        <taxon>Gammaproteobacteria</taxon>
        <taxon>Pseudomonadales</taxon>
        <taxon>Pseudomonadaceae</taxon>
        <taxon>Azotobacter</taxon>
    </lineage>
</organism>
<dbReference type="Proteomes" id="UP000068210">
    <property type="component" value="Chromosome"/>
</dbReference>
<proteinExistence type="predicted"/>